<dbReference type="Gene3D" id="1.25.40.10">
    <property type="entry name" value="Tetratricopeptide repeat domain"/>
    <property type="match status" value="1"/>
</dbReference>
<accession>A0A081P5G5</accession>
<evidence type="ECO:0008006" key="4">
    <source>
        <dbReference type="Google" id="ProtNLM"/>
    </source>
</evidence>
<evidence type="ECO:0000313" key="3">
    <source>
        <dbReference type="Proteomes" id="UP000028123"/>
    </source>
</evidence>
<dbReference type="InterPro" id="IPR011990">
    <property type="entry name" value="TPR-like_helical_dom_sf"/>
</dbReference>
<dbReference type="eggNOG" id="COG0457">
    <property type="taxonomic scope" value="Bacteria"/>
</dbReference>
<feature type="repeat" description="TPR" evidence="1">
    <location>
        <begin position="242"/>
        <end position="275"/>
    </location>
</feature>
<dbReference type="RefSeq" id="WP_036680321.1">
    <property type="nucleotide sequence ID" value="NZ_JNVM01000008.1"/>
</dbReference>
<keyword evidence="1" id="KW-0802">TPR repeat</keyword>
<proteinExistence type="predicted"/>
<dbReference type="InterPro" id="IPR019734">
    <property type="entry name" value="TPR_rpt"/>
</dbReference>
<sequence length="596" mass="67285">MEHAHTEGEHRFPSPEQDFEIYKTARSDGDFQHALYHLACALSTNPANAEWLDSLNEWIDAGEDLLPFVPVEENNYFAVMAVRAYIYARMNKFNEAFGLLGQVISVKPEVPYLVWVSEWESRIAVVDHIEADTIIGFASVVMRSLDLLEGNARHKALAALVSVLRKMCEAHPKAYMLFWLLSSMYRRQEDVLAAFAAAKTAYKLNKCWNTAIGMALCFKAQGNIRKAAGFYKKAGRLDPGKEAGYLDLGDLYLENGLYKKALKAYNKAADIRPDHEWAIPSILYCEYMIKKDPERLGKIEAYYKTNASNGRARELFKPLLPGSELPFVDYIPEPQEASINVLRQVAEQNPDLESGGTISLTINHLEAPSAIRAMELYLNKFGKSANPPKLNLTIDNVPKPDPRQPIAENGAMLWSYEGPIAQPAMPKPSGQAVDAVRRLAMTSYQIEDWYRIAGEMAQSLTPAHLPDLFAVLTHPPEPPELVSSWRWLQRIQYAAVFLMARLSPSKPSEPLLSLCYGQSDWPVNAAVAVLAYEAQGDPELEKAVSELFLQLMERIPKEGYCFFTYALICSWLRLSSIDVNLREQLEQWKNDLEQRE</sequence>
<reference evidence="2 3" key="1">
    <citation type="submission" date="2014-06" db="EMBL/GenBank/DDBJ databases">
        <title>Draft genome sequence of Paenibacillus sp. MSt1.</title>
        <authorList>
            <person name="Aw Y.K."/>
            <person name="Ong K.S."/>
            <person name="Gan H.M."/>
            <person name="Lee S.M."/>
        </authorList>
    </citation>
    <scope>NUCLEOTIDE SEQUENCE [LARGE SCALE GENOMIC DNA]</scope>
    <source>
        <strain evidence="2 3">MSt1</strain>
    </source>
</reference>
<dbReference type="EMBL" id="JNVM01000008">
    <property type="protein sequence ID" value="KEQ25938.1"/>
    <property type="molecule type" value="Genomic_DNA"/>
</dbReference>
<dbReference type="SUPFAM" id="SSF48452">
    <property type="entry name" value="TPR-like"/>
    <property type="match status" value="2"/>
</dbReference>
<dbReference type="PROSITE" id="PS50005">
    <property type="entry name" value="TPR"/>
    <property type="match status" value="1"/>
</dbReference>
<evidence type="ECO:0000313" key="2">
    <source>
        <dbReference type="EMBL" id="KEQ25938.1"/>
    </source>
</evidence>
<protein>
    <recommendedName>
        <fullName evidence="4">Tetratricopeptide repeat protein</fullName>
    </recommendedName>
</protein>
<dbReference type="AlphaFoldDB" id="A0A081P5G5"/>
<gene>
    <name evidence="2" type="ORF">ET33_35695</name>
</gene>
<dbReference type="Pfam" id="PF14559">
    <property type="entry name" value="TPR_19"/>
    <property type="match status" value="1"/>
</dbReference>
<dbReference type="PANTHER" id="PTHR12558:SF13">
    <property type="entry name" value="CELL DIVISION CYCLE PROTEIN 27 HOMOLOG"/>
    <property type="match status" value="1"/>
</dbReference>
<name>A0A081P5G5_9BACL</name>
<keyword evidence="3" id="KW-1185">Reference proteome</keyword>
<evidence type="ECO:0000256" key="1">
    <source>
        <dbReference type="PROSITE-ProRule" id="PRU00339"/>
    </source>
</evidence>
<dbReference type="OrthoDB" id="2493140at2"/>
<dbReference type="PANTHER" id="PTHR12558">
    <property type="entry name" value="CELL DIVISION CYCLE 16,23,27"/>
    <property type="match status" value="1"/>
</dbReference>
<organism evidence="2 3">
    <name type="scientific">Paenibacillus tyrfis</name>
    <dbReference type="NCBI Taxonomy" id="1501230"/>
    <lineage>
        <taxon>Bacteria</taxon>
        <taxon>Bacillati</taxon>
        <taxon>Bacillota</taxon>
        <taxon>Bacilli</taxon>
        <taxon>Bacillales</taxon>
        <taxon>Paenibacillaceae</taxon>
        <taxon>Paenibacillus</taxon>
    </lineage>
</organism>
<comment type="caution">
    <text evidence="2">The sequence shown here is derived from an EMBL/GenBank/DDBJ whole genome shotgun (WGS) entry which is preliminary data.</text>
</comment>
<dbReference type="SMART" id="SM00028">
    <property type="entry name" value="TPR"/>
    <property type="match status" value="3"/>
</dbReference>
<dbReference type="PROSITE" id="PS50293">
    <property type="entry name" value="TPR_REGION"/>
    <property type="match status" value="1"/>
</dbReference>
<dbReference type="Proteomes" id="UP000028123">
    <property type="component" value="Unassembled WGS sequence"/>
</dbReference>